<sequence length="195" mass="21436">MGESQISHKMNTMTLKACKKEDKMDRAFQKKFKFEGSINVLTRMMVDPAATEKRGGAKNLPLRRGEILDVIQFTNQEKILCRNSQRRWLRAQSCDAASVSTLSQPLHFHSMSCNNCSMSGQYQPSPGCQNYLAQAMIISLTLTISLTPAGSPGVKSAISGVRRDSVTGALEALPRLWSFVRNLPRHCSEAAAGTG</sequence>
<dbReference type="EMBL" id="JADDUC020000030">
    <property type="protein sequence ID" value="KAI1230445.1"/>
    <property type="molecule type" value="Genomic_DNA"/>
</dbReference>
<dbReference type="InterPro" id="IPR036028">
    <property type="entry name" value="SH3-like_dom_sf"/>
</dbReference>
<dbReference type="OrthoDB" id="8889279at2759"/>
<dbReference type="GO" id="GO:0072659">
    <property type="term" value="P:protein localization to plasma membrane"/>
    <property type="evidence" value="ECO:0007669"/>
    <property type="project" value="TreeGrafter"/>
</dbReference>
<dbReference type="PANTHER" id="PTHR16830:SF11">
    <property type="entry name" value="PML-RARA-REGULATED ADAPTER MOLECULE 1"/>
    <property type="match status" value="1"/>
</dbReference>
<dbReference type="InterPro" id="IPR029294">
    <property type="entry name" value="hSH3"/>
</dbReference>
<proteinExistence type="predicted"/>
<dbReference type="InterPro" id="IPR043443">
    <property type="entry name" value="FYB1/2-like"/>
</dbReference>
<dbReference type="Proteomes" id="UP000618051">
    <property type="component" value="Unassembled WGS sequence"/>
</dbReference>
<evidence type="ECO:0000259" key="2">
    <source>
        <dbReference type="Pfam" id="PF14603"/>
    </source>
</evidence>
<reference evidence="4 5" key="2">
    <citation type="journal article" date="2021" name="J. Hered.">
        <title>Feather Gene Expression Elucidates the Developmental Basis of Plumage Iridescence in African Starlings.</title>
        <authorList>
            <person name="Rubenstein D.R."/>
            <person name="Corvelo A."/>
            <person name="MacManes M.D."/>
            <person name="Maia R."/>
            <person name="Narzisi G."/>
            <person name="Rousaki A."/>
            <person name="Vandenabeele P."/>
            <person name="Shawkey M.D."/>
            <person name="Solomon J."/>
        </authorList>
    </citation>
    <scope>NUCLEOTIDE SEQUENCE [LARGE SCALE GENOMIC DNA]</scope>
    <source>
        <strain evidence="4">SS15</strain>
    </source>
</reference>
<dbReference type="SUPFAM" id="SSF50044">
    <property type="entry name" value="SH3-domain"/>
    <property type="match status" value="1"/>
</dbReference>
<organism evidence="3">
    <name type="scientific">Lamprotornis superbus</name>
    <dbReference type="NCBI Taxonomy" id="245042"/>
    <lineage>
        <taxon>Eukaryota</taxon>
        <taxon>Metazoa</taxon>
        <taxon>Chordata</taxon>
        <taxon>Craniata</taxon>
        <taxon>Vertebrata</taxon>
        <taxon>Euteleostomi</taxon>
        <taxon>Archelosauria</taxon>
        <taxon>Archosauria</taxon>
        <taxon>Dinosauria</taxon>
        <taxon>Saurischia</taxon>
        <taxon>Theropoda</taxon>
        <taxon>Coelurosauria</taxon>
        <taxon>Aves</taxon>
        <taxon>Neognathae</taxon>
        <taxon>Neoaves</taxon>
        <taxon>Telluraves</taxon>
        <taxon>Australaves</taxon>
        <taxon>Passeriformes</taxon>
        <taxon>Sturnidae</taxon>
        <taxon>Lamprotornis</taxon>
    </lineage>
</organism>
<evidence type="ECO:0000313" key="4">
    <source>
        <dbReference type="EMBL" id="KAI1230445.1"/>
    </source>
</evidence>
<dbReference type="EMBL" id="JADDUC010000140">
    <property type="protein sequence ID" value="KAG0117397.1"/>
    <property type="molecule type" value="Genomic_DNA"/>
</dbReference>
<comment type="caution">
    <text evidence="3">The sequence shown here is derived from an EMBL/GenBank/DDBJ whole genome shotgun (WGS) entry which is preliminary data.</text>
</comment>
<dbReference type="GO" id="GO:0007229">
    <property type="term" value="P:integrin-mediated signaling pathway"/>
    <property type="evidence" value="ECO:0007669"/>
    <property type="project" value="InterPro"/>
</dbReference>
<dbReference type="Gene3D" id="2.30.30.40">
    <property type="entry name" value="SH3 Domains"/>
    <property type="match status" value="1"/>
</dbReference>
<protein>
    <recommendedName>
        <fullName evidence="2">Helically-extended SH3 domain-containing protein</fullName>
    </recommendedName>
</protein>
<keyword evidence="5" id="KW-1185">Reference proteome</keyword>
<dbReference type="Pfam" id="PF14603">
    <property type="entry name" value="hSH3"/>
    <property type="match status" value="1"/>
</dbReference>
<feature type="domain" description="Helically-extended SH3" evidence="2">
    <location>
        <begin position="28"/>
        <end position="86"/>
    </location>
</feature>
<name>A0A835NK26_9PASS</name>
<evidence type="ECO:0000313" key="3">
    <source>
        <dbReference type="EMBL" id="KAG0117397.1"/>
    </source>
</evidence>
<reference evidence="3" key="1">
    <citation type="submission" date="2020-10" db="EMBL/GenBank/DDBJ databases">
        <title>Feather gene expression reveals the developmental basis of iridescence in African starlings.</title>
        <authorList>
            <person name="Rubenstein D.R."/>
        </authorList>
    </citation>
    <scope>NUCLEOTIDE SEQUENCE</scope>
    <source>
        <strain evidence="3">SS15</strain>
        <tissue evidence="3">Liver</tissue>
    </source>
</reference>
<dbReference type="GO" id="GO:0050852">
    <property type="term" value="P:T cell receptor signaling pathway"/>
    <property type="evidence" value="ECO:0007669"/>
    <property type="project" value="TreeGrafter"/>
</dbReference>
<dbReference type="PANTHER" id="PTHR16830">
    <property type="entry name" value="SH2 CONTAINING ADAPTOR PRAM-1 RELATED"/>
    <property type="match status" value="1"/>
</dbReference>
<dbReference type="AlphaFoldDB" id="A0A835NK26"/>
<evidence type="ECO:0000256" key="1">
    <source>
        <dbReference type="ARBA" id="ARBA00022553"/>
    </source>
</evidence>
<dbReference type="GO" id="GO:0005886">
    <property type="term" value="C:plasma membrane"/>
    <property type="evidence" value="ECO:0007669"/>
    <property type="project" value="InterPro"/>
</dbReference>
<accession>A0A835NK26</accession>
<gene>
    <name evidence="4" type="ORF">IHE44_0009902</name>
    <name evidence="3" type="ORF">IHE44_002641</name>
</gene>
<reference evidence="4" key="3">
    <citation type="submission" date="2022-01" db="EMBL/GenBank/DDBJ databases">
        <authorList>
            <person name="Rubenstein D.R."/>
        </authorList>
    </citation>
    <scope>NUCLEOTIDE SEQUENCE</scope>
    <source>
        <strain evidence="4">SS15</strain>
        <tissue evidence="4">Liver</tissue>
    </source>
</reference>
<keyword evidence="1" id="KW-0597">Phosphoprotein</keyword>
<evidence type="ECO:0000313" key="5">
    <source>
        <dbReference type="Proteomes" id="UP000618051"/>
    </source>
</evidence>